<comment type="caution">
    <text evidence="2">The sequence shown here is derived from an EMBL/GenBank/DDBJ whole genome shotgun (WGS) entry which is preliminary data.</text>
</comment>
<dbReference type="EMBL" id="BMJO01000005">
    <property type="protein sequence ID" value="GGE63151.1"/>
    <property type="molecule type" value="Genomic_DNA"/>
</dbReference>
<gene>
    <name evidence="2" type="ORF">GCM10011413_31930</name>
</gene>
<keyword evidence="1" id="KW-1133">Transmembrane helix</keyword>
<keyword evidence="1" id="KW-0472">Membrane</keyword>
<proteinExistence type="predicted"/>
<feature type="transmembrane region" description="Helical" evidence="1">
    <location>
        <begin position="47"/>
        <end position="64"/>
    </location>
</feature>
<keyword evidence="1" id="KW-0812">Transmembrane</keyword>
<reference evidence="3" key="1">
    <citation type="journal article" date="2019" name="Int. J. Syst. Evol. Microbiol.">
        <title>The Global Catalogue of Microorganisms (GCM) 10K type strain sequencing project: providing services to taxonomists for standard genome sequencing and annotation.</title>
        <authorList>
            <consortium name="The Broad Institute Genomics Platform"/>
            <consortium name="The Broad Institute Genome Sequencing Center for Infectious Disease"/>
            <person name="Wu L."/>
            <person name="Ma J."/>
        </authorList>
    </citation>
    <scope>NUCLEOTIDE SEQUENCE [LARGE SCALE GENOMIC DNA]</scope>
    <source>
        <strain evidence="3">CGMCC 1.15644</strain>
    </source>
</reference>
<organism evidence="2 3">
    <name type="scientific">Pedobacter psychrotolerans</name>
    <dbReference type="NCBI Taxonomy" id="1843235"/>
    <lineage>
        <taxon>Bacteria</taxon>
        <taxon>Pseudomonadati</taxon>
        <taxon>Bacteroidota</taxon>
        <taxon>Sphingobacteriia</taxon>
        <taxon>Sphingobacteriales</taxon>
        <taxon>Sphingobacteriaceae</taxon>
        <taxon>Pedobacter</taxon>
    </lineage>
</organism>
<sequence>MNHQNETTMKNSSAINFTNQAVITDDSFTTSQIKLTVMKKLANTSPFLLLLLPVFMMIILTLTVNTNQNDAEIVVKPAKAPTSMVKQATAIFK</sequence>
<evidence type="ECO:0000313" key="2">
    <source>
        <dbReference type="EMBL" id="GGE63151.1"/>
    </source>
</evidence>
<accession>A0ABQ1SW81</accession>
<keyword evidence="3" id="KW-1185">Reference proteome</keyword>
<name>A0ABQ1SW81_9SPHI</name>
<evidence type="ECO:0000256" key="1">
    <source>
        <dbReference type="SAM" id="Phobius"/>
    </source>
</evidence>
<protein>
    <submittedName>
        <fullName evidence="2">Uncharacterized protein</fullName>
    </submittedName>
</protein>
<evidence type="ECO:0000313" key="3">
    <source>
        <dbReference type="Proteomes" id="UP000622648"/>
    </source>
</evidence>
<dbReference type="Proteomes" id="UP000622648">
    <property type="component" value="Unassembled WGS sequence"/>
</dbReference>